<organism evidence="1 2">
    <name type="scientific">Trichuris suis</name>
    <name type="common">pig whipworm</name>
    <dbReference type="NCBI Taxonomy" id="68888"/>
    <lineage>
        <taxon>Eukaryota</taxon>
        <taxon>Metazoa</taxon>
        <taxon>Ecdysozoa</taxon>
        <taxon>Nematoda</taxon>
        <taxon>Enoplea</taxon>
        <taxon>Dorylaimia</taxon>
        <taxon>Trichinellida</taxon>
        <taxon>Trichuridae</taxon>
        <taxon>Trichuris</taxon>
    </lineage>
</organism>
<protein>
    <submittedName>
        <fullName evidence="1">Uncharacterized protein</fullName>
    </submittedName>
</protein>
<reference evidence="1 2" key="1">
    <citation type="journal article" date="2014" name="Nat. Genet.">
        <title>Genome and transcriptome of the porcine whipworm Trichuris suis.</title>
        <authorList>
            <person name="Jex A.R."/>
            <person name="Nejsum P."/>
            <person name="Schwarz E.M."/>
            <person name="Hu L."/>
            <person name="Young N.D."/>
            <person name="Hall R.S."/>
            <person name="Korhonen P.K."/>
            <person name="Liao S."/>
            <person name="Thamsborg S."/>
            <person name="Xia J."/>
            <person name="Xu P."/>
            <person name="Wang S."/>
            <person name="Scheerlinck J.P."/>
            <person name="Hofmann A."/>
            <person name="Sternberg P.W."/>
            <person name="Wang J."/>
            <person name="Gasser R.B."/>
        </authorList>
    </citation>
    <scope>NUCLEOTIDE SEQUENCE [LARGE SCALE GENOMIC DNA]</scope>
    <source>
        <strain evidence="1">DCEP-RM93M</strain>
    </source>
</reference>
<name>A0A085M648_9BILA</name>
<dbReference type="AlphaFoldDB" id="A0A085M648"/>
<dbReference type="EMBL" id="KL363224">
    <property type="protein sequence ID" value="KFD52694.1"/>
    <property type="molecule type" value="Genomic_DNA"/>
</dbReference>
<proteinExistence type="predicted"/>
<sequence>MVARLRNAGTRSVPYACATGDNAFIVLSNRGAVVKAFQKGQNGVQLRIKALNVRFHGPKAVCALLAVYNNLLTPANVSVIANLLFGQLEKL</sequence>
<gene>
    <name evidence="1" type="ORF">M513_06350</name>
</gene>
<evidence type="ECO:0000313" key="1">
    <source>
        <dbReference type="EMBL" id="KFD52694.1"/>
    </source>
</evidence>
<evidence type="ECO:0000313" key="2">
    <source>
        <dbReference type="Proteomes" id="UP000030764"/>
    </source>
</evidence>
<keyword evidence="2" id="KW-1185">Reference proteome</keyword>
<dbReference type="Proteomes" id="UP000030764">
    <property type="component" value="Unassembled WGS sequence"/>
</dbReference>
<accession>A0A085M648</accession>